<sequence length="400" mass="45652">MEEERFSITLPEKVVKEFQLQEESDVTLRIDEQKILIEPTVKAAGNQMISLRWFLIPTLITSLLFFIYFFISNTTQIALVGPYSIANFILSLGVASGVISFLVFFIKGKRNQVATKSKNIYWRNFPAILLSFIVILVFSLLFFFKVIGLVFIGATFDKYTATMIFLVFVGMVNYFMIYSALSITLSKLTNLLIFVIVGGVLLAMITNRDHQWWQYNFSFLGTMEATKRWQFNVTLMFSALLMVALIDTLFVELQKAIPHSKRLTILRILLTLTALDLGAVGLFPYTETGPFQGVHNQVAGYLVYLIIILIIGIKWLLPSVSKEFLTFSYLIVAVLVVVCVLFQGMHYLSLTAFELLAFMIAFSWIVLLLQNLQKMVRNSNNIFTIKIKRQTEKLSEDSNS</sequence>
<feature type="transmembrane region" description="Helical" evidence="1">
    <location>
        <begin position="159"/>
        <end position="181"/>
    </location>
</feature>
<proteinExistence type="predicted"/>
<evidence type="ECO:0000313" key="4">
    <source>
        <dbReference type="Proteomes" id="UP000196151"/>
    </source>
</evidence>
<dbReference type="EMBL" id="NIBQ01000002">
    <property type="protein sequence ID" value="OUZ32909.1"/>
    <property type="molecule type" value="Genomic_DNA"/>
</dbReference>
<feature type="transmembrane region" description="Helical" evidence="1">
    <location>
        <begin position="188"/>
        <end position="206"/>
    </location>
</feature>
<evidence type="ECO:0000313" key="3">
    <source>
        <dbReference type="EMBL" id="WYJ93958.1"/>
    </source>
</evidence>
<feature type="transmembrane region" description="Helical" evidence="1">
    <location>
        <begin position="350"/>
        <end position="369"/>
    </location>
</feature>
<feature type="transmembrane region" description="Helical" evidence="1">
    <location>
        <begin position="83"/>
        <end position="106"/>
    </location>
</feature>
<accession>A0A200J7V0</accession>
<dbReference type="RefSeq" id="WP_087640742.1">
    <property type="nucleotide sequence ID" value="NZ_CP147246.1"/>
</dbReference>
<evidence type="ECO:0000313" key="2">
    <source>
        <dbReference type="EMBL" id="OUZ32909.1"/>
    </source>
</evidence>
<feature type="transmembrane region" description="Helical" evidence="1">
    <location>
        <begin position="324"/>
        <end position="344"/>
    </location>
</feature>
<dbReference type="InterPro" id="IPR009339">
    <property type="entry name" value="DUF998"/>
</dbReference>
<dbReference type="OrthoDB" id="2329326at2"/>
<evidence type="ECO:0000256" key="1">
    <source>
        <dbReference type="SAM" id="Phobius"/>
    </source>
</evidence>
<dbReference type="AlphaFoldDB" id="A0A200J7V0"/>
<feature type="transmembrane region" description="Helical" evidence="1">
    <location>
        <begin position="127"/>
        <end position="153"/>
    </location>
</feature>
<reference evidence="3" key="3">
    <citation type="submission" date="2024-03" db="EMBL/GenBank/DDBJ databases">
        <title>The Genome Sequence of Enterococcus sp. DIV0238c.</title>
        <authorList>
            <consortium name="The Broad Institute Genomics Platform"/>
            <consortium name="The Broad Institute Microbial Omics Core"/>
            <consortium name="The Broad Institute Genomic Center for Infectious Diseases"/>
            <person name="Earl A."/>
            <person name="Manson A."/>
            <person name="Gilmore M."/>
            <person name="Schwartman J."/>
            <person name="Shea T."/>
            <person name="Abouelleil A."/>
            <person name="Cao P."/>
            <person name="Chapman S."/>
            <person name="Cusick C."/>
            <person name="Young S."/>
            <person name="Neafsey D."/>
            <person name="Nusbaum C."/>
            <person name="Birren B."/>
        </authorList>
    </citation>
    <scope>NUCLEOTIDE SEQUENCE</scope>
    <source>
        <strain evidence="3">9D6_DIV0238</strain>
    </source>
</reference>
<name>A0A200J7V0_9ENTE</name>
<gene>
    <name evidence="3" type="ORF">A5889_001460</name>
    <name evidence="2" type="ORF">A5889_001618</name>
</gene>
<feature type="transmembrane region" description="Helical" evidence="1">
    <location>
        <begin position="51"/>
        <end position="71"/>
    </location>
</feature>
<dbReference type="Proteomes" id="UP000196151">
    <property type="component" value="Chromosome"/>
</dbReference>
<keyword evidence="1" id="KW-0472">Membrane</keyword>
<organism evidence="2">
    <name type="scientific">Candidatus Enterococcus dunnyi</name>
    <dbReference type="NCBI Taxonomy" id="1834192"/>
    <lineage>
        <taxon>Bacteria</taxon>
        <taxon>Bacillati</taxon>
        <taxon>Bacillota</taxon>
        <taxon>Bacilli</taxon>
        <taxon>Lactobacillales</taxon>
        <taxon>Enterococcaceae</taxon>
        <taxon>Enterococcus</taxon>
    </lineage>
</organism>
<keyword evidence="4" id="KW-1185">Reference proteome</keyword>
<feature type="transmembrane region" description="Helical" evidence="1">
    <location>
        <begin position="298"/>
        <end position="317"/>
    </location>
</feature>
<dbReference type="Pfam" id="PF06197">
    <property type="entry name" value="DUF998"/>
    <property type="match status" value="1"/>
</dbReference>
<protein>
    <submittedName>
        <fullName evidence="2">Uncharacterized protein</fullName>
    </submittedName>
</protein>
<feature type="transmembrane region" description="Helical" evidence="1">
    <location>
        <begin position="265"/>
        <end position="286"/>
    </location>
</feature>
<feature type="transmembrane region" description="Helical" evidence="1">
    <location>
        <begin position="229"/>
        <end position="253"/>
    </location>
</feature>
<reference evidence="2" key="1">
    <citation type="submission" date="2017-05" db="EMBL/GenBank/DDBJ databases">
        <title>The Genome Sequence of Enterococcus sp. 9D6_DIV0238.</title>
        <authorList>
            <consortium name="The Broad Institute Genomics Platform"/>
            <consortium name="The Broad Institute Genomic Center for Infectious Diseases"/>
            <person name="Earl A."/>
            <person name="Manson A."/>
            <person name="Schwartman J."/>
            <person name="Gilmore M."/>
            <person name="Abouelleil A."/>
            <person name="Cao P."/>
            <person name="Chapman S."/>
            <person name="Cusick C."/>
            <person name="Shea T."/>
            <person name="Young S."/>
            <person name="Neafsey D."/>
            <person name="Nusbaum C."/>
            <person name="Birren B."/>
        </authorList>
    </citation>
    <scope>NUCLEOTIDE SEQUENCE [LARGE SCALE GENOMIC DNA]</scope>
    <source>
        <strain evidence="2">9D6_DIV0238</strain>
    </source>
</reference>
<keyword evidence="1" id="KW-1133">Transmembrane helix</keyword>
<dbReference type="EMBL" id="CP147246">
    <property type="protein sequence ID" value="WYJ93958.1"/>
    <property type="molecule type" value="Genomic_DNA"/>
</dbReference>
<reference evidence="3" key="2">
    <citation type="submission" date="2017-05" db="EMBL/GenBank/DDBJ databases">
        <authorList>
            <consortium name="The Broad Institute Genomics Platform"/>
            <consortium name="The Broad Institute Genomic Center for Infectious Diseases"/>
            <person name="Earl A."/>
            <person name="Manson A."/>
            <person name="Schwartman J."/>
            <person name="Gilmore M."/>
            <person name="Abouelleil A."/>
            <person name="Cao P."/>
            <person name="Chapman S."/>
            <person name="Cusick C."/>
            <person name="Shea T."/>
            <person name="Young S."/>
            <person name="Neafsey D."/>
            <person name="Nusbaum C."/>
            <person name="Birren B."/>
        </authorList>
    </citation>
    <scope>NUCLEOTIDE SEQUENCE</scope>
    <source>
        <strain evidence="3">9D6_DIV0238</strain>
    </source>
</reference>
<keyword evidence="1" id="KW-0812">Transmembrane</keyword>